<gene>
    <name evidence="8" type="primary">nirD</name>
    <name evidence="8" type="ORF">KCG34_05560</name>
</gene>
<dbReference type="NCBIfam" id="TIGR02378">
    <property type="entry name" value="nirD_assim_sml"/>
    <property type="match status" value="1"/>
</dbReference>
<dbReference type="PANTHER" id="PTHR21496">
    <property type="entry name" value="FERREDOXIN-RELATED"/>
    <property type="match status" value="1"/>
</dbReference>
<proteinExistence type="predicted"/>
<evidence type="ECO:0000313" key="9">
    <source>
        <dbReference type="Proteomes" id="UP000676409"/>
    </source>
</evidence>
<name>A0A975G2I1_9CAUL</name>
<dbReference type="GO" id="GO:0051537">
    <property type="term" value="F:2 iron, 2 sulfur cluster binding"/>
    <property type="evidence" value="ECO:0007669"/>
    <property type="project" value="UniProtKB-KW"/>
</dbReference>
<dbReference type="RefSeq" id="WP_211939399.1">
    <property type="nucleotide sequence ID" value="NZ_CP073078.1"/>
</dbReference>
<keyword evidence="6" id="KW-0534">Nitrate assimilation</keyword>
<dbReference type="EMBL" id="CP073078">
    <property type="protein sequence ID" value="QUD89347.1"/>
    <property type="molecule type" value="Genomic_DNA"/>
</dbReference>
<keyword evidence="1" id="KW-0001">2Fe-2S</keyword>
<dbReference type="CDD" id="cd03530">
    <property type="entry name" value="Rieske_NirD_small_Bacillus"/>
    <property type="match status" value="1"/>
</dbReference>
<evidence type="ECO:0000256" key="3">
    <source>
        <dbReference type="ARBA" id="ARBA00023002"/>
    </source>
</evidence>
<accession>A0A975G2I1</accession>
<dbReference type="SUPFAM" id="SSF50022">
    <property type="entry name" value="ISP domain"/>
    <property type="match status" value="1"/>
</dbReference>
<protein>
    <submittedName>
        <fullName evidence="8">Nitrite reductase small subunit NirD</fullName>
    </submittedName>
</protein>
<dbReference type="GO" id="GO:0042128">
    <property type="term" value="P:nitrate assimilation"/>
    <property type="evidence" value="ECO:0007669"/>
    <property type="project" value="UniProtKB-KW"/>
</dbReference>
<evidence type="ECO:0000313" key="8">
    <source>
        <dbReference type="EMBL" id="QUD89347.1"/>
    </source>
</evidence>
<dbReference type="AlphaFoldDB" id="A0A975G2I1"/>
<dbReference type="Proteomes" id="UP000676409">
    <property type="component" value="Chromosome"/>
</dbReference>
<organism evidence="8 9">
    <name type="scientific">Phenylobacterium montanum</name>
    <dbReference type="NCBI Taxonomy" id="2823693"/>
    <lineage>
        <taxon>Bacteria</taxon>
        <taxon>Pseudomonadati</taxon>
        <taxon>Pseudomonadota</taxon>
        <taxon>Alphaproteobacteria</taxon>
        <taxon>Caulobacterales</taxon>
        <taxon>Caulobacteraceae</taxon>
        <taxon>Phenylobacterium</taxon>
    </lineage>
</organism>
<sequence>MNAIAPAPETLWTDIGAVTDIPRRGARRVPSPQGDLAVFRTGDNEVYALYDRCPHKQGPLSQGIVHGRTVACPLHNWIIDLATGHPTGADAGKGCTPTARVEVRSGRIFLGLAR</sequence>
<evidence type="ECO:0000256" key="6">
    <source>
        <dbReference type="ARBA" id="ARBA00023063"/>
    </source>
</evidence>
<evidence type="ECO:0000256" key="1">
    <source>
        <dbReference type="ARBA" id="ARBA00022714"/>
    </source>
</evidence>
<dbReference type="InterPro" id="IPR012748">
    <property type="entry name" value="Rieske-like_NirD"/>
</dbReference>
<dbReference type="Pfam" id="PF00355">
    <property type="entry name" value="Rieske"/>
    <property type="match status" value="1"/>
</dbReference>
<dbReference type="PANTHER" id="PTHR21496:SF23">
    <property type="entry name" value="3-PHENYLPROPIONATE_CINNAMIC ACID DIOXYGENASE FERREDOXIN SUBUNIT"/>
    <property type="match status" value="1"/>
</dbReference>
<dbReference type="InterPro" id="IPR017941">
    <property type="entry name" value="Rieske_2Fe-2S"/>
</dbReference>
<keyword evidence="5" id="KW-0411">Iron-sulfur</keyword>
<keyword evidence="2" id="KW-0479">Metal-binding</keyword>
<evidence type="ECO:0000256" key="5">
    <source>
        <dbReference type="ARBA" id="ARBA00023014"/>
    </source>
</evidence>
<keyword evidence="4" id="KW-0408">Iron</keyword>
<reference evidence="8" key="1">
    <citation type="submission" date="2021-04" db="EMBL/GenBank/DDBJ databases">
        <title>The complete genome sequence of Caulobacter sp. S6.</title>
        <authorList>
            <person name="Tang Y."/>
            <person name="Ouyang W."/>
            <person name="Liu Q."/>
            <person name="Huang B."/>
            <person name="Guo Z."/>
            <person name="Lei P."/>
        </authorList>
    </citation>
    <scope>NUCLEOTIDE SEQUENCE</scope>
    <source>
        <strain evidence="8">S6</strain>
    </source>
</reference>
<keyword evidence="9" id="KW-1185">Reference proteome</keyword>
<dbReference type="KEGG" id="caul:KCG34_05560"/>
<evidence type="ECO:0000256" key="4">
    <source>
        <dbReference type="ARBA" id="ARBA00023004"/>
    </source>
</evidence>
<dbReference type="GO" id="GO:0046872">
    <property type="term" value="F:metal ion binding"/>
    <property type="evidence" value="ECO:0007669"/>
    <property type="project" value="UniProtKB-KW"/>
</dbReference>
<evidence type="ECO:0000259" key="7">
    <source>
        <dbReference type="PROSITE" id="PS51296"/>
    </source>
</evidence>
<dbReference type="InterPro" id="IPR036922">
    <property type="entry name" value="Rieske_2Fe-2S_sf"/>
</dbReference>
<dbReference type="Gene3D" id="2.102.10.10">
    <property type="entry name" value="Rieske [2Fe-2S] iron-sulphur domain"/>
    <property type="match status" value="1"/>
</dbReference>
<feature type="domain" description="Rieske" evidence="7">
    <location>
        <begin position="13"/>
        <end position="110"/>
    </location>
</feature>
<evidence type="ECO:0000256" key="2">
    <source>
        <dbReference type="ARBA" id="ARBA00022723"/>
    </source>
</evidence>
<dbReference type="GO" id="GO:0008942">
    <property type="term" value="F:nitrite reductase [NAD(P)H] activity"/>
    <property type="evidence" value="ECO:0007669"/>
    <property type="project" value="InterPro"/>
</dbReference>
<keyword evidence="3" id="KW-0560">Oxidoreductase</keyword>
<dbReference type="PROSITE" id="PS51296">
    <property type="entry name" value="RIESKE"/>
    <property type="match status" value="1"/>
</dbReference>